<gene>
    <name evidence="1" type="ORF">LCGC14_3075320</name>
</gene>
<dbReference type="AlphaFoldDB" id="A0A0F8WEX8"/>
<protein>
    <submittedName>
        <fullName evidence="1">Uncharacterized protein</fullName>
    </submittedName>
</protein>
<sequence>VFLPKGEAQNLPDDTRIKGLLDAPNARILVYVWGGDVAPGTIQPSPYMGARGRTVVLQGAAPGSASESVDLAADHARAFGSGAEALVGVAVSADSDDTMTKAIGEVRALRLN</sequence>
<dbReference type="EMBL" id="LAZR01065527">
    <property type="protein sequence ID" value="KKK55362.1"/>
    <property type="molecule type" value="Genomic_DNA"/>
</dbReference>
<organism evidence="1">
    <name type="scientific">marine sediment metagenome</name>
    <dbReference type="NCBI Taxonomy" id="412755"/>
    <lineage>
        <taxon>unclassified sequences</taxon>
        <taxon>metagenomes</taxon>
        <taxon>ecological metagenomes</taxon>
    </lineage>
</organism>
<dbReference type="InterPro" id="IPR021409">
    <property type="entry name" value="DUF3047"/>
</dbReference>
<proteinExistence type="predicted"/>
<comment type="caution">
    <text evidence="1">The sequence shown here is derived from an EMBL/GenBank/DDBJ whole genome shotgun (WGS) entry which is preliminary data.</text>
</comment>
<evidence type="ECO:0000313" key="1">
    <source>
        <dbReference type="EMBL" id="KKK55362.1"/>
    </source>
</evidence>
<accession>A0A0F8WEX8</accession>
<dbReference type="Pfam" id="PF11249">
    <property type="entry name" value="DUF3047"/>
    <property type="match status" value="1"/>
</dbReference>
<name>A0A0F8WEX8_9ZZZZ</name>
<reference evidence="1" key="1">
    <citation type="journal article" date="2015" name="Nature">
        <title>Complex archaea that bridge the gap between prokaryotes and eukaryotes.</title>
        <authorList>
            <person name="Spang A."/>
            <person name="Saw J.H."/>
            <person name="Jorgensen S.L."/>
            <person name="Zaremba-Niedzwiedzka K."/>
            <person name="Martijn J."/>
            <person name="Lind A.E."/>
            <person name="van Eijk R."/>
            <person name="Schleper C."/>
            <person name="Guy L."/>
            <person name="Ettema T.J."/>
        </authorList>
    </citation>
    <scope>NUCLEOTIDE SEQUENCE</scope>
</reference>
<feature type="non-terminal residue" evidence="1">
    <location>
        <position position="1"/>
    </location>
</feature>